<dbReference type="AlphaFoldDB" id="A0A9P7R7Q8"/>
<sequence length="38" mass="4360">MMSECQVSCHFGHCSPVSSLGRFWVHSRSHGLQCYDLF</sequence>
<keyword evidence="2" id="KW-1185">Reference proteome</keyword>
<dbReference type="Proteomes" id="UP000699042">
    <property type="component" value="Unassembled WGS sequence"/>
</dbReference>
<dbReference type="EMBL" id="JAESDN010000004">
    <property type="protein sequence ID" value="KAG7050887.1"/>
    <property type="molecule type" value="Genomic_DNA"/>
</dbReference>
<gene>
    <name evidence="1" type="ORF">JMJ77_001518</name>
</gene>
<protein>
    <submittedName>
        <fullName evidence="1">Uncharacterized protein</fullName>
    </submittedName>
</protein>
<accession>A0A9P7R7Q8</accession>
<name>A0A9P7R7Q8_9PEZI</name>
<evidence type="ECO:0000313" key="1">
    <source>
        <dbReference type="EMBL" id="KAG7050887.1"/>
    </source>
</evidence>
<comment type="caution">
    <text evidence="1">The sequence shown here is derived from an EMBL/GenBank/DDBJ whole genome shotgun (WGS) entry which is preliminary data.</text>
</comment>
<reference evidence="1" key="1">
    <citation type="submission" date="2021-05" db="EMBL/GenBank/DDBJ databases">
        <title>Comparative genomics of three Colletotrichum scovillei strains and genetic complementation revealed genes involved fungal growth and virulence on chili pepper.</title>
        <authorList>
            <person name="Hsieh D.-K."/>
            <person name="Chuang S.-C."/>
            <person name="Chen C.-Y."/>
            <person name="Chao Y.-T."/>
            <person name="Lu M.-Y.J."/>
            <person name="Lee M.-H."/>
            <person name="Shih M.-C."/>
        </authorList>
    </citation>
    <scope>NUCLEOTIDE SEQUENCE</scope>
    <source>
        <strain evidence="1">Coll-153</strain>
    </source>
</reference>
<proteinExistence type="predicted"/>
<organism evidence="1 2">
    <name type="scientific">Colletotrichum scovillei</name>
    <dbReference type="NCBI Taxonomy" id="1209932"/>
    <lineage>
        <taxon>Eukaryota</taxon>
        <taxon>Fungi</taxon>
        <taxon>Dikarya</taxon>
        <taxon>Ascomycota</taxon>
        <taxon>Pezizomycotina</taxon>
        <taxon>Sordariomycetes</taxon>
        <taxon>Hypocreomycetidae</taxon>
        <taxon>Glomerellales</taxon>
        <taxon>Glomerellaceae</taxon>
        <taxon>Colletotrichum</taxon>
        <taxon>Colletotrichum acutatum species complex</taxon>
    </lineage>
</organism>
<evidence type="ECO:0000313" key="2">
    <source>
        <dbReference type="Proteomes" id="UP000699042"/>
    </source>
</evidence>